<protein>
    <submittedName>
        <fullName evidence="2">Transporter</fullName>
    </submittedName>
</protein>
<keyword evidence="1" id="KW-0812">Transmembrane</keyword>
<feature type="transmembrane region" description="Helical" evidence="1">
    <location>
        <begin position="84"/>
        <end position="109"/>
    </location>
</feature>
<gene>
    <name evidence="2" type="ORF">CEE63_03210</name>
</gene>
<sequence length="142" mass="15111">MSRLASLLCGLLFGAGLVVSDMVNPARVLAFLDVLGNWDPSLALVMAGALAPSTFAYRWVRRRQKPLLAGELHLPTARHIDRPLLVGSTLFGIGWGLAGVCPGPAIALLGTTSPYALAFFIAMVAGMLMHVLLYRTLLKATP</sequence>
<dbReference type="AlphaFoldDB" id="A0A246IDD0"/>
<dbReference type="RefSeq" id="WP_088496374.1">
    <property type="nucleotide sequence ID" value="NZ_NIVX01000026.1"/>
</dbReference>
<dbReference type="Proteomes" id="UP000197090">
    <property type="component" value="Unassembled WGS sequence"/>
</dbReference>
<comment type="caution">
    <text evidence="2">The sequence shown here is derived from an EMBL/GenBank/DDBJ whole genome shotgun (WGS) entry which is preliminary data.</text>
</comment>
<organism evidence="2 3">
    <name type="scientific">Stenotrophomonas maltophilia</name>
    <name type="common">Pseudomonas maltophilia</name>
    <name type="synonym">Xanthomonas maltophilia</name>
    <dbReference type="NCBI Taxonomy" id="40324"/>
    <lineage>
        <taxon>Bacteria</taxon>
        <taxon>Pseudomonadati</taxon>
        <taxon>Pseudomonadota</taxon>
        <taxon>Gammaproteobacteria</taxon>
        <taxon>Lysobacterales</taxon>
        <taxon>Lysobacteraceae</taxon>
        <taxon>Stenotrophomonas</taxon>
        <taxon>Stenotrophomonas maltophilia group</taxon>
    </lineage>
</organism>
<accession>A0A246IDD0</accession>
<dbReference type="InterPro" id="IPR046513">
    <property type="entry name" value="DUF6691"/>
</dbReference>
<reference evidence="2 3" key="1">
    <citation type="submission" date="2017-06" db="EMBL/GenBank/DDBJ databases">
        <authorList>
            <person name="Kim H.J."/>
            <person name="Triplett B.A."/>
        </authorList>
    </citation>
    <scope>NUCLEOTIDE SEQUENCE [LARGE SCALE GENOMIC DNA]</scope>
    <source>
        <strain evidence="2 3">594</strain>
    </source>
</reference>
<proteinExistence type="predicted"/>
<dbReference type="EMBL" id="NIVX01000026">
    <property type="protein sequence ID" value="OWQ78032.1"/>
    <property type="molecule type" value="Genomic_DNA"/>
</dbReference>
<keyword evidence="1" id="KW-1133">Transmembrane helix</keyword>
<keyword evidence="1" id="KW-0472">Membrane</keyword>
<evidence type="ECO:0000256" key="1">
    <source>
        <dbReference type="SAM" id="Phobius"/>
    </source>
</evidence>
<name>A0A246IDD0_STEMA</name>
<evidence type="ECO:0000313" key="3">
    <source>
        <dbReference type="Proteomes" id="UP000197090"/>
    </source>
</evidence>
<evidence type="ECO:0000313" key="2">
    <source>
        <dbReference type="EMBL" id="OWQ78032.1"/>
    </source>
</evidence>
<feature type="transmembrane region" description="Helical" evidence="1">
    <location>
        <begin position="40"/>
        <end position="60"/>
    </location>
</feature>
<dbReference type="Pfam" id="PF20398">
    <property type="entry name" value="DUF6691"/>
    <property type="match status" value="1"/>
</dbReference>
<feature type="transmembrane region" description="Helical" evidence="1">
    <location>
        <begin position="115"/>
        <end position="134"/>
    </location>
</feature>